<accession>A0A914MH40</accession>
<keyword evidence="1" id="KW-0472">Membrane</keyword>
<evidence type="ECO:0000313" key="3">
    <source>
        <dbReference type="WBParaSite" id="Minc3s01473g24113"/>
    </source>
</evidence>
<sequence>MSIFSFGSLLSANVQCGNVVLISGLSFDIILLVLFLPLRMNPGMSSGTTAAASIRSPQANEHDRSEAVVYYIFDIYGGYKQISAA</sequence>
<feature type="transmembrane region" description="Helical" evidence="1">
    <location>
        <begin position="20"/>
        <end position="38"/>
    </location>
</feature>
<dbReference type="Proteomes" id="UP000887563">
    <property type="component" value="Unplaced"/>
</dbReference>
<proteinExistence type="predicted"/>
<dbReference type="WBParaSite" id="Minc3s01473g24113">
    <property type="protein sequence ID" value="Minc3s01473g24113"/>
    <property type="gene ID" value="Minc3s01473g24113"/>
</dbReference>
<keyword evidence="1" id="KW-1133">Transmembrane helix</keyword>
<name>A0A914MH40_MELIC</name>
<keyword evidence="2" id="KW-1185">Reference proteome</keyword>
<evidence type="ECO:0000313" key="2">
    <source>
        <dbReference type="Proteomes" id="UP000887563"/>
    </source>
</evidence>
<keyword evidence="1" id="KW-0812">Transmembrane</keyword>
<reference evidence="3" key="1">
    <citation type="submission" date="2022-11" db="UniProtKB">
        <authorList>
            <consortium name="WormBaseParasite"/>
        </authorList>
    </citation>
    <scope>IDENTIFICATION</scope>
</reference>
<evidence type="ECO:0000256" key="1">
    <source>
        <dbReference type="SAM" id="Phobius"/>
    </source>
</evidence>
<organism evidence="2 3">
    <name type="scientific">Meloidogyne incognita</name>
    <name type="common">Southern root-knot nematode worm</name>
    <name type="synonym">Oxyuris incognita</name>
    <dbReference type="NCBI Taxonomy" id="6306"/>
    <lineage>
        <taxon>Eukaryota</taxon>
        <taxon>Metazoa</taxon>
        <taxon>Ecdysozoa</taxon>
        <taxon>Nematoda</taxon>
        <taxon>Chromadorea</taxon>
        <taxon>Rhabditida</taxon>
        <taxon>Tylenchina</taxon>
        <taxon>Tylenchomorpha</taxon>
        <taxon>Tylenchoidea</taxon>
        <taxon>Meloidogynidae</taxon>
        <taxon>Meloidogyninae</taxon>
        <taxon>Meloidogyne</taxon>
        <taxon>Meloidogyne incognita group</taxon>
    </lineage>
</organism>
<protein>
    <submittedName>
        <fullName evidence="3">Uncharacterized protein</fullName>
    </submittedName>
</protein>
<dbReference type="AlphaFoldDB" id="A0A914MH40"/>